<evidence type="ECO:0000313" key="10">
    <source>
        <dbReference type="EMBL" id="UPW01376.1"/>
    </source>
</evidence>
<dbReference type="PANTHER" id="PTHR31412:SF0">
    <property type="entry name" value="ZINC METALLOPROTEASE EGY1, CHLOROPLASTIC-RELATED"/>
    <property type="match status" value="1"/>
</dbReference>
<keyword evidence="5" id="KW-0809">Transit peptide</keyword>
<accession>A0A8U0IL20</accession>
<dbReference type="RefSeq" id="WP_248655778.1">
    <property type="nucleotide sequence ID" value="NZ_CP096658.1"/>
</dbReference>
<dbReference type="EMBL" id="CP096658">
    <property type="protein sequence ID" value="UPW01376.1"/>
    <property type="molecule type" value="Genomic_DNA"/>
</dbReference>
<evidence type="ECO:0000256" key="4">
    <source>
        <dbReference type="ARBA" id="ARBA00022801"/>
    </source>
</evidence>
<reference evidence="10" key="1">
    <citation type="submission" date="2022-04" db="EMBL/GenBank/DDBJ databases">
        <title>Diverse halophilic archaea isolated from saline environments.</title>
        <authorList>
            <person name="Cui H.-L."/>
        </authorList>
    </citation>
    <scope>NUCLEOTIDE SEQUENCE</scope>
    <source>
        <strain evidence="10">XZYJT40</strain>
    </source>
</reference>
<comment type="subcellular location">
    <subcellularLocation>
        <location evidence="1">Membrane</location>
        <topology evidence="1">Multi-pass membrane protein</topology>
    </subcellularLocation>
</comment>
<dbReference type="GeneID" id="72189100"/>
<keyword evidence="7 8" id="KW-0472">Membrane</keyword>
<evidence type="ECO:0000313" key="11">
    <source>
        <dbReference type="Proteomes" id="UP000830434"/>
    </source>
</evidence>
<evidence type="ECO:0000256" key="3">
    <source>
        <dbReference type="ARBA" id="ARBA00022692"/>
    </source>
</evidence>
<evidence type="ECO:0000256" key="2">
    <source>
        <dbReference type="ARBA" id="ARBA00022670"/>
    </source>
</evidence>
<gene>
    <name evidence="10" type="ORF">M0R88_04555</name>
</gene>
<dbReference type="GO" id="GO:0006508">
    <property type="term" value="P:proteolysis"/>
    <property type="evidence" value="ECO:0007669"/>
    <property type="project" value="UniProtKB-KW"/>
</dbReference>
<evidence type="ECO:0000256" key="8">
    <source>
        <dbReference type="SAM" id="Phobius"/>
    </source>
</evidence>
<feature type="transmembrane region" description="Helical" evidence="8">
    <location>
        <begin position="85"/>
        <end position="106"/>
    </location>
</feature>
<feature type="transmembrane region" description="Helical" evidence="8">
    <location>
        <begin position="183"/>
        <end position="208"/>
    </location>
</feature>
<feature type="transmembrane region" description="Helical" evidence="8">
    <location>
        <begin position="294"/>
        <end position="312"/>
    </location>
</feature>
<feature type="domain" description="Peptidase M50" evidence="9">
    <location>
        <begin position="126"/>
        <end position="294"/>
    </location>
</feature>
<keyword evidence="3 8" id="KW-0812">Transmembrane</keyword>
<keyword evidence="11" id="KW-1185">Reference proteome</keyword>
<feature type="transmembrane region" description="Helical" evidence="8">
    <location>
        <begin position="118"/>
        <end position="140"/>
    </location>
</feature>
<dbReference type="InterPro" id="IPR008915">
    <property type="entry name" value="Peptidase_M50"/>
</dbReference>
<feature type="transmembrane region" description="Helical" evidence="8">
    <location>
        <begin position="152"/>
        <end position="171"/>
    </location>
</feature>
<evidence type="ECO:0000256" key="6">
    <source>
        <dbReference type="ARBA" id="ARBA00022989"/>
    </source>
</evidence>
<dbReference type="InterPro" id="IPR044838">
    <property type="entry name" value="EGY1-like"/>
</dbReference>
<evidence type="ECO:0000256" key="5">
    <source>
        <dbReference type="ARBA" id="ARBA00022946"/>
    </source>
</evidence>
<sequence>MGSTDPPADGPSLERLSAVFRVYEARRDGDRLVYYGEPLVSRERLLEAAWPLFREHGYEVQLTTETGEYVLVAEPTDNSIDGIPWTNVVLFLLTVLSTLYAGRAWYHIDPATLGQNPLAILRAWPFTAAVVGVLLTHELGHYVMTRYHGVDATLPYFIPMPSLIGTMGAVIRMKGQMPDREALFDIGVAGPLAGLAATIVVTAIGLSLPPETVPAEMMTGPNVIQIEFGYPPLLQFIAAVLGEPTTYPPGQSVNPVVIGGWVGMFITFLNLIPAGQLDGGHIVRAILGEQQERIAALVPVALFGLAAYVFYVKEVSNASVLWVVWGLLATYVAYVGPANPIDDEGLDPKRKAVGILTFVLGIMCFTPVPIEIIT</sequence>
<dbReference type="CDD" id="cd06160">
    <property type="entry name" value="S2P-M50_like_2"/>
    <property type="match status" value="1"/>
</dbReference>
<proteinExistence type="predicted"/>
<dbReference type="PANTHER" id="PTHR31412">
    <property type="entry name" value="ZINC METALLOPROTEASE EGY1"/>
    <property type="match status" value="1"/>
</dbReference>
<dbReference type="Pfam" id="PF02163">
    <property type="entry name" value="Peptidase_M50"/>
    <property type="match status" value="1"/>
</dbReference>
<feature type="transmembrane region" description="Helical" evidence="8">
    <location>
        <begin position="352"/>
        <end position="370"/>
    </location>
</feature>
<keyword evidence="4" id="KW-0378">Hydrolase</keyword>
<evidence type="ECO:0000259" key="9">
    <source>
        <dbReference type="Pfam" id="PF02163"/>
    </source>
</evidence>
<dbReference type="GO" id="GO:0008233">
    <property type="term" value="F:peptidase activity"/>
    <property type="evidence" value="ECO:0007669"/>
    <property type="project" value="UniProtKB-KW"/>
</dbReference>
<organism evidence="10 11">
    <name type="scientific">Halorussus gelatinilyticus</name>
    <dbReference type="NCBI Taxonomy" id="2937524"/>
    <lineage>
        <taxon>Archaea</taxon>
        <taxon>Methanobacteriati</taxon>
        <taxon>Methanobacteriota</taxon>
        <taxon>Stenosarchaea group</taxon>
        <taxon>Halobacteria</taxon>
        <taxon>Halobacteriales</taxon>
        <taxon>Haladaptataceae</taxon>
        <taxon>Halorussus</taxon>
    </lineage>
</organism>
<protein>
    <submittedName>
        <fullName evidence="10">Site-2 protease family protein</fullName>
    </submittedName>
</protein>
<dbReference type="GO" id="GO:0016020">
    <property type="term" value="C:membrane"/>
    <property type="evidence" value="ECO:0007669"/>
    <property type="project" value="UniProtKB-SubCell"/>
</dbReference>
<name>A0A8U0IL20_9EURY</name>
<keyword evidence="6 8" id="KW-1133">Transmembrane helix</keyword>
<evidence type="ECO:0000256" key="1">
    <source>
        <dbReference type="ARBA" id="ARBA00004141"/>
    </source>
</evidence>
<dbReference type="Proteomes" id="UP000830434">
    <property type="component" value="Chromosome"/>
</dbReference>
<keyword evidence="2 10" id="KW-0645">Protease</keyword>
<evidence type="ECO:0000256" key="7">
    <source>
        <dbReference type="ARBA" id="ARBA00023136"/>
    </source>
</evidence>
<feature type="transmembrane region" description="Helical" evidence="8">
    <location>
        <begin position="253"/>
        <end position="273"/>
    </location>
</feature>
<dbReference type="KEGG" id="haxz:M0R88_04555"/>
<dbReference type="AlphaFoldDB" id="A0A8U0IL20"/>
<feature type="transmembrane region" description="Helical" evidence="8">
    <location>
        <begin position="318"/>
        <end position="340"/>
    </location>
</feature>